<gene>
    <name evidence="6" type="ORF">SAMN04488514_10558</name>
</gene>
<evidence type="ECO:0000313" key="7">
    <source>
        <dbReference type="Proteomes" id="UP000199440"/>
    </source>
</evidence>
<protein>
    <submittedName>
        <fullName evidence="6">Transcriptional regulator, TetR family</fullName>
    </submittedName>
</protein>
<keyword evidence="3" id="KW-0804">Transcription</keyword>
<evidence type="ECO:0000259" key="5">
    <source>
        <dbReference type="PROSITE" id="PS50977"/>
    </source>
</evidence>
<dbReference type="SUPFAM" id="SSF46689">
    <property type="entry name" value="Homeodomain-like"/>
    <property type="match status" value="1"/>
</dbReference>
<dbReference type="PROSITE" id="PS50977">
    <property type="entry name" value="HTH_TETR_2"/>
    <property type="match status" value="1"/>
</dbReference>
<keyword evidence="7" id="KW-1185">Reference proteome</keyword>
<dbReference type="AlphaFoldDB" id="A0A1G9QIE2"/>
<dbReference type="InterPro" id="IPR036271">
    <property type="entry name" value="Tet_transcr_reg_TetR-rel_C_sf"/>
</dbReference>
<dbReference type="Pfam" id="PF16925">
    <property type="entry name" value="TetR_C_13"/>
    <property type="match status" value="1"/>
</dbReference>
<feature type="DNA-binding region" description="H-T-H motif" evidence="4">
    <location>
        <begin position="31"/>
        <end position="50"/>
    </location>
</feature>
<feature type="domain" description="HTH tetR-type" evidence="5">
    <location>
        <begin position="8"/>
        <end position="68"/>
    </location>
</feature>
<dbReference type="InterPro" id="IPR001647">
    <property type="entry name" value="HTH_TetR"/>
</dbReference>
<evidence type="ECO:0000256" key="3">
    <source>
        <dbReference type="ARBA" id="ARBA00023163"/>
    </source>
</evidence>
<sequence>MNKSLKRMATMNRMQVTGLELFYKKGYYNTSVDDILKELSLSKGAFYYHFDSKEDFLIQIIENLLTRKVYSMLIEPIEGHSNTLDLITECFDDALETAVHNEMDYGFILSNFINEFNGRNPEIMKHLNNIMQIWEVNLVGALQKGKFNGNIDRHVDAEGVAVYLISSYIGIRTLMVETAPSARKYRYMSQLRQYLKSMEPRNITV</sequence>
<evidence type="ECO:0000256" key="1">
    <source>
        <dbReference type="ARBA" id="ARBA00023015"/>
    </source>
</evidence>
<dbReference type="GO" id="GO:0003677">
    <property type="term" value="F:DNA binding"/>
    <property type="evidence" value="ECO:0007669"/>
    <property type="project" value="UniProtKB-UniRule"/>
</dbReference>
<dbReference type="PROSITE" id="PS01081">
    <property type="entry name" value="HTH_TETR_1"/>
    <property type="match status" value="1"/>
</dbReference>
<dbReference type="STRING" id="192904.SAMN04488514_10558"/>
<organism evidence="6 7">
    <name type="scientific">Kriegella aquimaris</name>
    <dbReference type="NCBI Taxonomy" id="192904"/>
    <lineage>
        <taxon>Bacteria</taxon>
        <taxon>Pseudomonadati</taxon>
        <taxon>Bacteroidota</taxon>
        <taxon>Flavobacteriia</taxon>
        <taxon>Flavobacteriales</taxon>
        <taxon>Flavobacteriaceae</taxon>
        <taxon>Kriegella</taxon>
    </lineage>
</organism>
<dbReference type="PRINTS" id="PR00455">
    <property type="entry name" value="HTHTETR"/>
</dbReference>
<dbReference type="SUPFAM" id="SSF48498">
    <property type="entry name" value="Tetracyclin repressor-like, C-terminal domain"/>
    <property type="match status" value="1"/>
</dbReference>
<evidence type="ECO:0000256" key="4">
    <source>
        <dbReference type="PROSITE-ProRule" id="PRU00335"/>
    </source>
</evidence>
<dbReference type="Gene3D" id="1.10.357.10">
    <property type="entry name" value="Tetracycline Repressor, domain 2"/>
    <property type="match status" value="1"/>
</dbReference>
<evidence type="ECO:0000256" key="2">
    <source>
        <dbReference type="ARBA" id="ARBA00023125"/>
    </source>
</evidence>
<dbReference type="Proteomes" id="UP000199440">
    <property type="component" value="Unassembled WGS sequence"/>
</dbReference>
<dbReference type="InterPro" id="IPR011075">
    <property type="entry name" value="TetR_C"/>
</dbReference>
<name>A0A1G9QIE2_9FLAO</name>
<accession>A0A1G9QIE2</accession>
<keyword evidence="2 4" id="KW-0238">DNA-binding</keyword>
<keyword evidence="1" id="KW-0805">Transcription regulation</keyword>
<dbReference type="EMBL" id="FNGV01000005">
    <property type="protein sequence ID" value="SDM10812.1"/>
    <property type="molecule type" value="Genomic_DNA"/>
</dbReference>
<dbReference type="InterPro" id="IPR009057">
    <property type="entry name" value="Homeodomain-like_sf"/>
</dbReference>
<proteinExistence type="predicted"/>
<dbReference type="PANTHER" id="PTHR47506">
    <property type="entry name" value="TRANSCRIPTIONAL REGULATORY PROTEIN"/>
    <property type="match status" value="1"/>
</dbReference>
<dbReference type="OrthoDB" id="9798857at2"/>
<dbReference type="PANTHER" id="PTHR47506:SF6">
    <property type="entry name" value="HTH-TYPE TRANSCRIPTIONAL REPRESSOR NEMR"/>
    <property type="match status" value="1"/>
</dbReference>
<dbReference type="InterPro" id="IPR023772">
    <property type="entry name" value="DNA-bd_HTH_TetR-type_CS"/>
</dbReference>
<evidence type="ECO:0000313" key="6">
    <source>
        <dbReference type="EMBL" id="SDM10812.1"/>
    </source>
</evidence>
<reference evidence="6 7" key="1">
    <citation type="submission" date="2016-10" db="EMBL/GenBank/DDBJ databases">
        <authorList>
            <person name="de Groot N.N."/>
        </authorList>
    </citation>
    <scope>NUCLEOTIDE SEQUENCE [LARGE SCALE GENOMIC DNA]</scope>
    <source>
        <strain evidence="6 7">DSM 19886</strain>
    </source>
</reference>
<dbReference type="Pfam" id="PF00440">
    <property type="entry name" value="TetR_N"/>
    <property type="match status" value="1"/>
</dbReference>
<dbReference type="RefSeq" id="WP_089889098.1">
    <property type="nucleotide sequence ID" value="NZ_FNGV01000005.1"/>
</dbReference>